<dbReference type="Proteomes" id="UP000051922">
    <property type="component" value="Unassembled WGS sequence"/>
</dbReference>
<dbReference type="PATRIC" id="fig|1423783.4.peg.2024"/>
<organism evidence="1 2">
    <name type="scientific">Lacticaseibacillus pantheris DSM 15945 = JCM 12539 = NBRC 106106</name>
    <dbReference type="NCBI Taxonomy" id="1423783"/>
    <lineage>
        <taxon>Bacteria</taxon>
        <taxon>Bacillati</taxon>
        <taxon>Bacillota</taxon>
        <taxon>Bacilli</taxon>
        <taxon>Lactobacillales</taxon>
        <taxon>Lactobacillaceae</taxon>
        <taxon>Lacticaseibacillus</taxon>
    </lineage>
</organism>
<reference evidence="1 2" key="1">
    <citation type="journal article" date="2015" name="Genome Announc.">
        <title>Expanding the biotechnology potential of lactobacilli through comparative genomics of 213 strains and associated genera.</title>
        <authorList>
            <person name="Sun Z."/>
            <person name="Harris H.M."/>
            <person name="McCann A."/>
            <person name="Guo C."/>
            <person name="Argimon S."/>
            <person name="Zhang W."/>
            <person name="Yang X."/>
            <person name="Jeffery I.B."/>
            <person name="Cooney J.C."/>
            <person name="Kagawa T.F."/>
            <person name="Liu W."/>
            <person name="Song Y."/>
            <person name="Salvetti E."/>
            <person name="Wrobel A."/>
            <person name="Rasinkangas P."/>
            <person name="Parkhill J."/>
            <person name="Rea M.C."/>
            <person name="O'Sullivan O."/>
            <person name="Ritari J."/>
            <person name="Douillard F.P."/>
            <person name="Paul Ross R."/>
            <person name="Yang R."/>
            <person name="Briner A.E."/>
            <person name="Felis G.E."/>
            <person name="de Vos W.M."/>
            <person name="Barrangou R."/>
            <person name="Klaenhammer T.R."/>
            <person name="Caufield P.W."/>
            <person name="Cui Y."/>
            <person name="Zhang H."/>
            <person name="O'Toole P.W."/>
        </authorList>
    </citation>
    <scope>NUCLEOTIDE SEQUENCE [LARGE SCALE GENOMIC DNA]</scope>
    <source>
        <strain evidence="1 2">DSM 15945</strain>
    </source>
</reference>
<proteinExistence type="predicted"/>
<sequence length="77" mass="8335">MLRPNNINAAKEAHNHAFARPIQKSLKNIRNCASVTILDHTLLVKVKTSHHTTNGSVTTGLLCALLIEPSVPTAVNQ</sequence>
<gene>
    <name evidence="1" type="ORF">FC50_GL001976</name>
</gene>
<comment type="caution">
    <text evidence="1">The sequence shown here is derived from an EMBL/GenBank/DDBJ whole genome shotgun (WGS) entry which is preliminary data.</text>
</comment>
<name>A0A0R1TTP4_9LACO</name>
<evidence type="ECO:0000313" key="1">
    <source>
        <dbReference type="EMBL" id="KRL84663.1"/>
    </source>
</evidence>
<accession>A0A0R1TTP4</accession>
<evidence type="ECO:0000313" key="2">
    <source>
        <dbReference type="Proteomes" id="UP000051922"/>
    </source>
</evidence>
<dbReference type="EMBL" id="AZFJ01000059">
    <property type="protein sequence ID" value="KRL84663.1"/>
    <property type="molecule type" value="Genomic_DNA"/>
</dbReference>
<keyword evidence="2" id="KW-1185">Reference proteome</keyword>
<protein>
    <submittedName>
        <fullName evidence="1">Uncharacterized protein</fullName>
    </submittedName>
</protein>
<dbReference type="AlphaFoldDB" id="A0A0R1TTP4"/>